<organism evidence="1">
    <name type="scientific">Phytophthora nicotianae</name>
    <name type="common">Potato buckeye rot agent</name>
    <name type="synonym">Phytophthora parasitica</name>
    <dbReference type="NCBI Taxonomy" id="4792"/>
    <lineage>
        <taxon>Eukaryota</taxon>
        <taxon>Sar</taxon>
        <taxon>Stramenopiles</taxon>
        <taxon>Oomycota</taxon>
        <taxon>Peronosporomycetes</taxon>
        <taxon>Peronosporales</taxon>
        <taxon>Peronosporaceae</taxon>
        <taxon>Phytophthora</taxon>
    </lineage>
</organism>
<dbReference type="EMBL" id="KI683111">
    <property type="protein sequence ID" value="ETL79099.1"/>
    <property type="molecule type" value="Genomic_DNA"/>
</dbReference>
<proteinExistence type="predicted"/>
<accession>W2K3J0</accession>
<name>W2K3J0_PHYNI</name>
<reference evidence="1" key="1">
    <citation type="submission" date="2013-11" db="EMBL/GenBank/DDBJ databases">
        <title>The Genome Sequence of Phytophthora parasitica CHvinca01.</title>
        <authorList>
            <consortium name="The Broad Institute Genomics Platform"/>
            <person name="Russ C."/>
            <person name="Tyler B."/>
            <person name="Panabieres F."/>
            <person name="Shan W."/>
            <person name="Tripathy S."/>
            <person name="Grunwald N."/>
            <person name="Machado M."/>
            <person name="Johnson C.S."/>
            <person name="Arredondo F."/>
            <person name="Hong C."/>
            <person name="Coffey M."/>
            <person name="Young S.K."/>
            <person name="Zeng Q."/>
            <person name="Gargeya S."/>
            <person name="Fitzgerald M."/>
            <person name="Abouelleil A."/>
            <person name="Alvarado L."/>
            <person name="Chapman S.B."/>
            <person name="Gainer-Dewar J."/>
            <person name="Goldberg J."/>
            <person name="Griggs A."/>
            <person name="Gujja S."/>
            <person name="Hansen M."/>
            <person name="Howarth C."/>
            <person name="Imamovic A."/>
            <person name="Ireland A."/>
            <person name="Larimer J."/>
            <person name="McCowan C."/>
            <person name="Murphy C."/>
            <person name="Pearson M."/>
            <person name="Poon T.W."/>
            <person name="Priest M."/>
            <person name="Roberts A."/>
            <person name="Saif S."/>
            <person name="Shea T."/>
            <person name="Sykes S."/>
            <person name="Wortman J."/>
            <person name="Nusbaum C."/>
            <person name="Birren B."/>
        </authorList>
    </citation>
    <scope>NUCLEOTIDE SEQUENCE [LARGE SCALE GENOMIC DNA]</scope>
    <source>
        <strain evidence="1">CHvinca01</strain>
    </source>
</reference>
<dbReference type="AlphaFoldDB" id="W2K3J0"/>
<protein>
    <submittedName>
        <fullName evidence="1">Uncharacterized protein</fullName>
    </submittedName>
</protein>
<gene>
    <name evidence="1" type="ORF">L917_20196</name>
</gene>
<dbReference type="Proteomes" id="UP000054423">
    <property type="component" value="Unassembled WGS sequence"/>
</dbReference>
<evidence type="ECO:0000313" key="1">
    <source>
        <dbReference type="EMBL" id="ETL79099.1"/>
    </source>
</evidence>
<sequence length="58" mass="6280">MSKVDMRGRKIAIESVQEHAVDHNCPVQIRLMAWRTAGSIGWSSVQSLQVGMIAAATG</sequence>